<evidence type="ECO:0000313" key="3">
    <source>
        <dbReference type="Proteomes" id="UP000030653"/>
    </source>
</evidence>
<dbReference type="HOGENOM" id="CLU_1713185_0_0_1"/>
<dbReference type="AlphaFoldDB" id="M5G3S9"/>
<feature type="compositionally biased region" description="Basic and acidic residues" evidence="1">
    <location>
        <begin position="36"/>
        <end position="57"/>
    </location>
</feature>
<name>M5G3S9_DACPD</name>
<dbReference type="RefSeq" id="XP_040627404.1">
    <property type="nucleotide sequence ID" value="XM_040768683.1"/>
</dbReference>
<organism evidence="2 3">
    <name type="scientific">Dacryopinax primogenitus (strain DJM 731)</name>
    <name type="common">Brown rot fungus</name>
    <dbReference type="NCBI Taxonomy" id="1858805"/>
    <lineage>
        <taxon>Eukaryota</taxon>
        <taxon>Fungi</taxon>
        <taxon>Dikarya</taxon>
        <taxon>Basidiomycota</taxon>
        <taxon>Agaricomycotina</taxon>
        <taxon>Dacrymycetes</taxon>
        <taxon>Dacrymycetales</taxon>
        <taxon>Dacrymycetaceae</taxon>
        <taxon>Dacryopinax</taxon>
    </lineage>
</organism>
<feature type="compositionally biased region" description="Basic and acidic residues" evidence="1">
    <location>
        <begin position="71"/>
        <end position="82"/>
    </location>
</feature>
<proteinExistence type="predicted"/>
<protein>
    <submittedName>
        <fullName evidence="2">Uncharacterized protein</fullName>
    </submittedName>
</protein>
<evidence type="ECO:0000256" key="1">
    <source>
        <dbReference type="SAM" id="MobiDB-lite"/>
    </source>
</evidence>
<dbReference type="GeneID" id="63683745"/>
<gene>
    <name evidence="2" type="ORF">DACRYDRAFT_108574</name>
</gene>
<evidence type="ECO:0000313" key="2">
    <source>
        <dbReference type="EMBL" id="EJU00507.1"/>
    </source>
</evidence>
<reference evidence="2 3" key="1">
    <citation type="journal article" date="2012" name="Science">
        <title>The Paleozoic origin of enzymatic lignin decomposition reconstructed from 31 fungal genomes.</title>
        <authorList>
            <person name="Floudas D."/>
            <person name="Binder M."/>
            <person name="Riley R."/>
            <person name="Barry K."/>
            <person name="Blanchette R.A."/>
            <person name="Henrissat B."/>
            <person name="Martinez A.T."/>
            <person name="Otillar R."/>
            <person name="Spatafora J.W."/>
            <person name="Yadav J.S."/>
            <person name="Aerts A."/>
            <person name="Benoit I."/>
            <person name="Boyd A."/>
            <person name="Carlson A."/>
            <person name="Copeland A."/>
            <person name="Coutinho P.M."/>
            <person name="de Vries R.P."/>
            <person name="Ferreira P."/>
            <person name="Findley K."/>
            <person name="Foster B."/>
            <person name="Gaskell J."/>
            <person name="Glotzer D."/>
            <person name="Gorecki P."/>
            <person name="Heitman J."/>
            <person name="Hesse C."/>
            <person name="Hori C."/>
            <person name="Igarashi K."/>
            <person name="Jurgens J.A."/>
            <person name="Kallen N."/>
            <person name="Kersten P."/>
            <person name="Kohler A."/>
            <person name="Kuees U."/>
            <person name="Kumar T.K.A."/>
            <person name="Kuo A."/>
            <person name="LaButti K."/>
            <person name="Larrondo L.F."/>
            <person name="Lindquist E."/>
            <person name="Ling A."/>
            <person name="Lombard V."/>
            <person name="Lucas S."/>
            <person name="Lundell T."/>
            <person name="Martin R."/>
            <person name="McLaughlin D.J."/>
            <person name="Morgenstern I."/>
            <person name="Morin E."/>
            <person name="Murat C."/>
            <person name="Nagy L.G."/>
            <person name="Nolan M."/>
            <person name="Ohm R.A."/>
            <person name="Patyshakuliyeva A."/>
            <person name="Rokas A."/>
            <person name="Ruiz-Duenas F.J."/>
            <person name="Sabat G."/>
            <person name="Salamov A."/>
            <person name="Samejima M."/>
            <person name="Schmutz J."/>
            <person name="Slot J.C."/>
            <person name="St John F."/>
            <person name="Stenlid J."/>
            <person name="Sun H."/>
            <person name="Sun S."/>
            <person name="Syed K."/>
            <person name="Tsang A."/>
            <person name="Wiebenga A."/>
            <person name="Young D."/>
            <person name="Pisabarro A."/>
            <person name="Eastwood D.C."/>
            <person name="Martin F."/>
            <person name="Cullen D."/>
            <person name="Grigoriev I.V."/>
            <person name="Hibbett D.S."/>
        </authorList>
    </citation>
    <scope>NUCLEOTIDE SEQUENCE [LARGE SCALE GENOMIC DNA]</scope>
    <source>
        <strain evidence="2 3">DJM-731 SS1</strain>
    </source>
</reference>
<dbReference type="Proteomes" id="UP000030653">
    <property type="component" value="Unassembled WGS sequence"/>
</dbReference>
<accession>M5G3S9</accession>
<dbReference type="EMBL" id="JH795866">
    <property type="protein sequence ID" value="EJU00507.1"/>
    <property type="molecule type" value="Genomic_DNA"/>
</dbReference>
<feature type="region of interest" description="Disordered" evidence="1">
    <location>
        <begin position="36"/>
        <end position="117"/>
    </location>
</feature>
<keyword evidence="3" id="KW-1185">Reference proteome</keyword>
<sequence length="153" mass="16926">MYHWICAFITAFSHNTPELRGGRPAKRGPVEDIYKRRTKIRKTEEGQATPKRGDPTRYKTSSSHAPSAGSRRSERIRTRHDMPIAISQPLPSLQTDDELSEDGLDTSDDDDRPLSPDAKFKNACLVVAGIWAGAELAERRSATAAWASHVSAP</sequence>
<feature type="compositionally biased region" description="Acidic residues" evidence="1">
    <location>
        <begin position="95"/>
        <end position="111"/>
    </location>
</feature>